<dbReference type="Gene3D" id="6.10.140.2190">
    <property type="match status" value="1"/>
</dbReference>
<dbReference type="SUPFAM" id="SSF69349">
    <property type="entry name" value="Phage fibre proteins"/>
    <property type="match status" value="1"/>
</dbReference>
<dbReference type="RefSeq" id="WP_143069124.1">
    <property type="nucleotide sequence ID" value="NZ_FOTJ01000027.1"/>
</dbReference>
<dbReference type="OrthoDB" id="2330183at2"/>
<protein>
    <submittedName>
        <fullName evidence="1">Uncharacterized protein</fullName>
    </submittedName>
</protein>
<organism evidence="1 2">
    <name type="scientific">Lactococcus garvieae</name>
    <dbReference type="NCBI Taxonomy" id="1363"/>
    <lineage>
        <taxon>Bacteria</taxon>
        <taxon>Bacillati</taxon>
        <taxon>Bacillota</taxon>
        <taxon>Bacilli</taxon>
        <taxon>Lactobacillales</taxon>
        <taxon>Streptococcaceae</taxon>
        <taxon>Lactococcus</taxon>
    </lineage>
</organism>
<gene>
    <name evidence="1" type="ORF">SAMN05216438_1278</name>
</gene>
<sequence>MKKIYNGMPDAGTAINDNFNEVVSKTGDETISGSKTFEELHFSGDIPKRSLTPKTGFANGSSWYRVKNGMLQISCTGLSITAKVPAGAWKDVCSLPGADSINSTGDATTVIMNANNTSYTGARVRVVDGVLRILPETA</sequence>
<dbReference type="AlphaFoldDB" id="A0A1I4J3I9"/>
<name>A0A1I4J3I9_9LACT</name>
<feature type="non-terminal residue" evidence="1">
    <location>
        <position position="138"/>
    </location>
</feature>
<proteinExistence type="predicted"/>
<dbReference type="Proteomes" id="UP000181969">
    <property type="component" value="Unassembled WGS sequence"/>
</dbReference>
<accession>A0A1I4J3I9</accession>
<dbReference type="InterPro" id="IPR036240">
    <property type="entry name" value="Gp9-like_sf"/>
</dbReference>
<reference evidence="1 2" key="1">
    <citation type="submission" date="2016-10" db="EMBL/GenBank/DDBJ databases">
        <authorList>
            <person name="de Groot N.N."/>
        </authorList>
    </citation>
    <scope>NUCLEOTIDE SEQUENCE [LARGE SCALE GENOMIC DNA]</scope>
    <source>
        <strain evidence="1 2">M79</strain>
    </source>
</reference>
<evidence type="ECO:0000313" key="1">
    <source>
        <dbReference type="EMBL" id="SFL60807.1"/>
    </source>
</evidence>
<dbReference type="SUPFAM" id="SSF50017">
    <property type="entry name" value="gp9"/>
    <property type="match status" value="1"/>
</dbReference>
<evidence type="ECO:0000313" key="2">
    <source>
        <dbReference type="Proteomes" id="UP000181969"/>
    </source>
</evidence>
<dbReference type="EMBL" id="FOTJ01000027">
    <property type="protein sequence ID" value="SFL60807.1"/>
    <property type="molecule type" value="Genomic_DNA"/>
</dbReference>